<evidence type="ECO:0000313" key="4">
    <source>
        <dbReference type="Proteomes" id="UP001597506"/>
    </source>
</evidence>
<feature type="domain" description="HNH nuclease" evidence="1">
    <location>
        <begin position="277"/>
        <end position="329"/>
    </location>
</feature>
<dbReference type="Proteomes" id="UP001597506">
    <property type="component" value="Unassembled WGS sequence"/>
</dbReference>
<keyword evidence="4" id="KW-1185">Reference proteome</keyword>
<dbReference type="EMBL" id="JBHUMF010000031">
    <property type="protein sequence ID" value="MFD2681949.1"/>
    <property type="molecule type" value="Genomic_DNA"/>
</dbReference>
<gene>
    <name evidence="3" type="ORF">ACFSUL_14500</name>
</gene>
<name>A0ABW5RUX2_9BACI</name>
<dbReference type="GO" id="GO:0004519">
    <property type="term" value="F:endonuclease activity"/>
    <property type="evidence" value="ECO:0007669"/>
    <property type="project" value="UniProtKB-KW"/>
</dbReference>
<dbReference type="Pfam" id="PF18062">
    <property type="entry name" value="RE_AspBHI_N"/>
    <property type="match status" value="1"/>
</dbReference>
<evidence type="ECO:0000259" key="1">
    <source>
        <dbReference type="Pfam" id="PF13391"/>
    </source>
</evidence>
<dbReference type="InterPro" id="IPR003615">
    <property type="entry name" value="HNH_nuc"/>
</dbReference>
<evidence type="ECO:0000259" key="2">
    <source>
        <dbReference type="Pfam" id="PF18062"/>
    </source>
</evidence>
<dbReference type="Gene3D" id="2.30.280.20">
    <property type="match status" value="1"/>
</dbReference>
<dbReference type="Pfam" id="PF13391">
    <property type="entry name" value="HNH_2"/>
    <property type="match status" value="1"/>
</dbReference>
<keyword evidence="3" id="KW-0255">Endonuclease</keyword>
<keyword evidence="3" id="KW-0378">Hydrolase</keyword>
<reference evidence="4" key="1">
    <citation type="journal article" date="2019" name="Int. J. Syst. Evol. Microbiol.">
        <title>The Global Catalogue of Microorganisms (GCM) 10K type strain sequencing project: providing services to taxonomists for standard genome sequencing and annotation.</title>
        <authorList>
            <consortium name="The Broad Institute Genomics Platform"/>
            <consortium name="The Broad Institute Genome Sequencing Center for Infectious Disease"/>
            <person name="Wu L."/>
            <person name="Ma J."/>
        </authorList>
    </citation>
    <scope>NUCLEOTIDE SEQUENCE [LARGE SCALE GENOMIC DNA]</scope>
    <source>
        <strain evidence="4">KCTC 3913</strain>
    </source>
</reference>
<feature type="domain" description="Restriction endonuclease AspBHI N-terminal" evidence="2">
    <location>
        <begin position="28"/>
        <end position="226"/>
    </location>
</feature>
<sequence>MRFKYEELNSAPLLVNAIYEGGSKGNPAADDPLNKLFRIEGFTKSVGNRGGFRKSNIENNGKSTKEIAYAVIFTTGKIEEWPDTLDKSNGTFIYYGDNRQPGNYYLNTKQRGNALLKDIFEKAYESTEARKSIPPLFVFESTGVGTNVEFLGVAVPGIIGKTLEDALELATFGESPNLFQNYKAYFTMINIEPSGISREWLAQLKGTNGNPLKYAPSEWINFVNNGPGNVTPLNIKQKEIINNSSDVVLPSERQYLRKVRTTQGKFRESLLKAEPSCKVCGMDILNLLVASHIKPWKDCNDIERVDFFNGLLLCPAHNAAFDGGYISFDDEGSIVLSHDLSKQNKELLKLNDTIKIKLESKHIPYMNWHTNKVFRHR</sequence>
<evidence type="ECO:0000313" key="3">
    <source>
        <dbReference type="EMBL" id="MFD2681949.1"/>
    </source>
</evidence>
<proteinExistence type="predicted"/>
<comment type="caution">
    <text evidence="3">The sequence shown here is derived from an EMBL/GenBank/DDBJ whole genome shotgun (WGS) entry which is preliminary data.</text>
</comment>
<protein>
    <submittedName>
        <fullName evidence="3">HNH endonuclease</fullName>
    </submittedName>
</protein>
<keyword evidence="3" id="KW-0540">Nuclease</keyword>
<organism evidence="3 4">
    <name type="scientific">Bacillus seohaeanensis</name>
    <dbReference type="NCBI Taxonomy" id="284580"/>
    <lineage>
        <taxon>Bacteria</taxon>
        <taxon>Bacillati</taxon>
        <taxon>Bacillota</taxon>
        <taxon>Bacilli</taxon>
        <taxon>Bacillales</taxon>
        <taxon>Bacillaceae</taxon>
        <taxon>Bacillus</taxon>
    </lineage>
</organism>
<dbReference type="InterPro" id="IPR041409">
    <property type="entry name" value="RE_AspBHI_N"/>
</dbReference>
<dbReference type="RefSeq" id="WP_377936577.1">
    <property type="nucleotide sequence ID" value="NZ_JBHUMF010000031.1"/>
</dbReference>
<accession>A0ABW5RUX2</accession>